<accession>Q7MA82</accession>
<dbReference type="GO" id="GO:0000455">
    <property type="term" value="P:enzyme-directed rRNA pseudouridine synthesis"/>
    <property type="evidence" value="ECO:0007669"/>
    <property type="project" value="UniProtKB-ARBA"/>
</dbReference>
<dbReference type="Proteomes" id="UP000000422">
    <property type="component" value="Chromosome"/>
</dbReference>
<sequence length="308" mass="35313">MAFVQKTFHLHTPTPLFLFLMREFSISQKEAQKWIDKGRVRIQGEPFLDKSARVSGELEVLFFRPDSRGLEPLFIAPFFALFDKPADLLVHPKGTFEHYSLMDEVRLRFGQEADLAHRIDKETSGIVLITRSKKEGAILKINFFNREVKKCYWALVRGKMEGERILDFPLKAQSKRLDLGVRMRVDEKGKSSLTQIKALDYEALSDTTLVEASPLTGRTHQIRLHLAHAGYPILGDPLYGTSDELSRAYLEQAMDQEERRRCFGASRLMLHAQGLGFPYKGSWYEIVSGQDFLGEVEGAREALRQFRS</sequence>
<dbReference type="PROSITE" id="PS50889">
    <property type="entry name" value="S4"/>
    <property type="match status" value="1"/>
</dbReference>
<dbReference type="KEGG" id="wsu:WS0417"/>
<dbReference type="RefSeq" id="WP_011138361.1">
    <property type="nucleotide sequence ID" value="NC_005090.1"/>
</dbReference>
<dbReference type="InterPro" id="IPR020103">
    <property type="entry name" value="PsdUridine_synth_cat_dom_sf"/>
</dbReference>
<dbReference type="HOGENOM" id="CLU_016902_5_0_7"/>
<dbReference type="SMART" id="SM00363">
    <property type="entry name" value="S4"/>
    <property type="match status" value="1"/>
</dbReference>
<dbReference type="STRING" id="273121.WS0417"/>
<dbReference type="Gene3D" id="3.30.2350.10">
    <property type="entry name" value="Pseudouridine synthase"/>
    <property type="match status" value="1"/>
</dbReference>
<evidence type="ECO:0000256" key="1">
    <source>
        <dbReference type="ARBA" id="ARBA00010876"/>
    </source>
</evidence>
<dbReference type="eggNOG" id="COG0564">
    <property type="taxonomic scope" value="Bacteria"/>
</dbReference>
<dbReference type="GO" id="GO:0120159">
    <property type="term" value="F:rRNA pseudouridine synthase activity"/>
    <property type="evidence" value="ECO:0007669"/>
    <property type="project" value="UniProtKB-ARBA"/>
</dbReference>
<evidence type="ECO:0000256" key="2">
    <source>
        <dbReference type="ARBA" id="ARBA00023235"/>
    </source>
</evidence>
<dbReference type="PANTHER" id="PTHR21600">
    <property type="entry name" value="MITOCHONDRIAL RNA PSEUDOURIDINE SYNTHASE"/>
    <property type="match status" value="1"/>
</dbReference>
<comment type="similarity">
    <text evidence="1">Belongs to the pseudouridine synthase RluA family.</text>
</comment>
<organism evidence="8">
    <name type="scientific">Wolinella succinogenes (strain ATCC 29543 / DSM 1740 / CCUG 13145 / JCM 31913 / LMG 7466 / NCTC 11488 / FDC 602W)</name>
    <name type="common">Vibrio succinogenes</name>
    <dbReference type="NCBI Taxonomy" id="273121"/>
    <lineage>
        <taxon>Bacteria</taxon>
        <taxon>Pseudomonadati</taxon>
        <taxon>Campylobacterota</taxon>
        <taxon>Epsilonproteobacteria</taxon>
        <taxon>Campylobacterales</taxon>
        <taxon>Helicobacteraceae</taxon>
        <taxon>Wolinella</taxon>
    </lineage>
</organism>
<dbReference type="PANTHER" id="PTHR21600:SF87">
    <property type="entry name" value="RNA PSEUDOURIDYLATE SYNTHASE DOMAIN-CONTAINING PROTEIN 1"/>
    <property type="match status" value="1"/>
</dbReference>
<evidence type="ECO:0000256" key="3">
    <source>
        <dbReference type="ARBA" id="ARBA00031870"/>
    </source>
</evidence>
<dbReference type="InterPro" id="IPR006224">
    <property type="entry name" value="PsdUridine_synth_RluA-like_CS"/>
</dbReference>
<evidence type="ECO:0000313" key="7">
    <source>
        <dbReference type="EMBL" id="CAE09561.1"/>
    </source>
</evidence>
<proteinExistence type="inferred from homology"/>
<evidence type="ECO:0000256" key="4">
    <source>
        <dbReference type="ARBA" id="ARBA00033164"/>
    </source>
</evidence>
<protein>
    <recommendedName>
        <fullName evidence="3">RNA pseudouridylate synthase</fullName>
    </recommendedName>
    <alternativeName>
        <fullName evidence="4">RNA-uridine isomerase</fullName>
    </alternativeName>
</protein>
<feature type="domain" description="RNA-binding S4" evidence="6">
    <location>
        <begin position="14"/>
        <end position="74"/>
    </location>
</feature>
<keyword evidence="2" id="KW-0413">Isomerase</keyword>
<gene>
    <name evidence="7" type="ordered locus">WS0417</name>
</gene>
<keyword evidence="8" id="KW-1185">Reference proteome</keyword>
<dbReference type="GO" id="GO:0003723">
    <property type="term" value="F:RNA binding"/>
    <property type="evidence" value="ECO:0007669"/>
    <property type="project" value="UniProtKB-KW"/>
</dbReference>
<dbReference type="Pfam" id="PF00849">
    <property type="entry name" value="PseudoU_synth_2"/>
    <property type="match status" value="1"/>
</dbReference>
<keyword evidence="5" id="KW-0694">RNA-binding</keyword>
<dbReference type="GO" id="GO:0016829">
    <property type="term" value="F:lyase activity"/>
    <property type="evidence" value="ECO:0007669"/>
    <property type="project" value="UniProtKB-KW"/>
</dbReference>
<name>Q7MA82_WOLSU</name>
<dbReference type="InterPro" id="IPR050188">
    <property type="entry name" value="RluA_PseudoU_synthase"/>
</dbReference>
<keyword evidence="7" id="KW-0456">Lyase</keyword>
<dbReference type="SUPFAM" id="SSF55120">
    <property type="entry name" value="Pseudouridine synthase"/>
    <property type="match status" value="1"/>
</dbReference>
<reference evidence="7 8" key="1">
    <citation type="journal article" date="2003" name="Proc. Natl. Acad. Sci. U.S.A.">
        <title>Complete genome sequence and analysis of Wolinella succinogenes.</title>
        <authorList>
            <person name="Baar C."/>
            <person name="Eppinger M."/>
            <person name="Raddatz G."/>
            <person name="Simon JM."/>
            <person name="Lanz C."/>
            <person name="Klimmek O."/>
            <person name="Nandakumar R."/>
            <person name="Gross R."/>
            <person name="Rosinus A."/>
            <person name="Keller H."/>
            <person name="Jagtap P."/>
            <person name="Linke B."/>
            <person name="Meyer F."/>
            <person name="Lederer H."/>
            <person name="Schuster S.C."/>
        </authorList>
    </citation>
    <scope>NUCLEOTIDE SEQUENCE [LARGE SCALE GENOMIC DNA]</scope>
    <source>
        <strain evidence="8">ATCC 29543 / DSM 1740 / CCUG 13145 / JCM 31913 / LMG 7466 / NCTC 11488 / FDC 602W</strain>
    </source>
</reference>
<dbReference type="AlphaFoldDB" id="Q7MA82"/>
<dbReference type="CDD" id="cd02869">
    <property type="entry name" value="PseudoU_synth_RluA_like"/>
    <property type="match status" value="1"/>
</dbReference>
<evidence type="ECO:0000259" key="6">
    <source>
        <dbReference type="SMART" id="SM00363"/>
    </source>
</evidence>
<dbReference type="InterPro" id="IPR002942">
    <property type="entry name" value="S4_RNA-bd"/>
</dbReference>
<evidence type="ECO:0000256" key="5">
    <source>
        <dbReference type="PROSITE-ProRule" id="PRU00182"/>
    </source>
</evidence>
<dbReference type="InterPro" id="IPR006145">
    <property type="entry name" value="PsdUridine_synth_RsuA/RluA"/>
</dbReference>
<dbReference type="EMBL" id="BX571658">
    <property type="protein sequence ID" value="CAE09561.1"/>
    <property type="molecule type" value="Genomic_DNA"/>
</dbReference>
<evidence type="ECO:0000313" key="8">
    <source>
        <dbReference type="Proteomes" id="UP000000422"/>
    </source>
</evidence>
<dbReference type="PROSITE" id="PS01129">
    <property type="entry name" value="PSI_RLU"/>
    <property type="match status" value="1"/>
</dbReference>